<dbReference type="CDD" id="cd00609">
    <property type="entry name" value="AAT_like"/>
    <property type="match status" value="1"/>
</dbReference>
<dbReference type="Pfam" id="PF00155">
    <property type="entry name" value="Aminotran_1_2"/>
    <property type="match status" value="1"/>
</dbReference>
<dbReference type="EMBL" id="JNFP01000037">
    <property type="protein sequence ID" value="KIA62007.1"/>
    <property type="molecule type" value="Genomic_DNA"/>
</dbReference>
<evidence type="ECO:0000256" key="4">
    <source>
        <dbReference type="ARBA" id="ARBA00022898"/>
    </source>
</evidence>
<evidence type="ECO:0000259" key="5">
    <source>
        <dbReference type="Pfam" id="PF00155"/>
    </source>
</evidence>
<reference evidence="6 7" key="1">
    <citation type="journal article" date="2014" name="Int. J. Syst. Evol. Microbiol.">
        <title>Nocardia vulneris sp. nov., isolated from wounds of human patients in North America.</title>
        <authorList>
            <person name="Lasker B.A."/>
            <person name="Bell M."/>
            <person name="Klenk H.P."/>
            <person name="Sproer C."/>
            <person name="Schumann C."/>
            <person name="Schumann P."/>
            <person name="Brown J.M."/>
        </authorList>
    </citation>
    <scope>NUCLEOTIDE SEQUENCE [LARGE SCALE GENOMIC DNA]</scope>
    <source>
        <strain evidence="6 7">W9851</strain>
    </source>
</reference>
<evidence type="ECO:0000313" key="6">
    <source>
        <dbReference type="EMBL" id="KIA62007.1"/>
    </source>
</evidence>
<dbReference type="InterPro" id="IPR015422">
    <property type="entry name" value="PyrdxlP-dep_Trfase_small"/>
</dbReference>
<dbReference type="Proteomes" id="UP000031364">
    <property type="component" value="Unassembled WGS sequence"/>
</dbReference>
<dbReference type="Gene3D" id="3.40.640.10">
    <property type="entry name" value="Type I PLP-dependent aspartate aminotransferase-like (Major domain)"/>
    <property type="match status" value="1"/>
</dbReference>
<accession>A0ABR4Z9M8</accession>
<gene>
    <name evidence="6" type="ORF">FG87_27570</name>
</gene>
<dbReference type="PANTHER" id="PTHR42790:SF19">
    <property type="entry name" value="KYNURENINE_ALPHA-AMINOADIPATE AMINOTRANSFERASE, MITOCHONDRIAL"/>
    <property type="match status" value="1"/>
</dbReference>
<keyword evidence="7" id="KW-1185">Reference proteome</keyword>
<keyword evidence="2" id="KW-0032">Aminotransferase</keyword>
<comment type="cofactor">
    <cofactor evidence="1">
        <name>pyridoxal 5'-phosphate</name>
        <dbReference type="ChEBI" id="CHEBI:597326"/>
    </cofactor>
</comment>
<feature type="domain" description="Aminotransferase class I/classII large" evidence="5">
    <location>
        <begin position="52"/>
        <end position="381"/>
    </location>
</feature>
<proteinExistence type="predicted"/>
<keyword evidence="3" id="KW-0808">Transferase</keyword>
<dbReference type="InterPro" id="IPR015424">
    <property type="entry name" value="PyrdxlP-dep_Trfase"/>
</dbReference>
<evidence type="ECO:0000256" key="3">
    <source>
        <dbReference type="ARBA" id="ARBA00022679"/>
    </source>
</evidence>
<evidence type="ECO:0000256" key="1">
    <source>
        <dbReference type="ARBA" id="ARBA00001933"/>
    </source>
</evidence>
<dbReference type="Gene3D" id="3.90.1150.10">
    <property type="entry name" value="Aspartate Aminotransferase, domain 1"/>
    <property type="match status" value="1"/>
</dbReference>
<evidence type="ECO:0000256" key="2">
    <source>
        <dbReference type="ARBA" id="ARBA00022576"/>
    </source>
</evidence>
<protein>
    <submittedName>
        <fullName evidence="6">GntR family transcriptional regulator</fullName>
    </submittedName>
</protein>
<name>A0ABR4Z9M8_9NOCA</name>
<dbReference type="InterPro" id="IPR015421">
    <property type="entry name" value="PyrdxlP-dep_Trfase_major"/>
</dbReference>
<organism evidence="6 7">
    <name type="scientific">Nocardia vulneris</name>
    <dbReference type="NCBI Taxonomy" id="1141657"/>
    <lineage>
        <taxon>Bacteria</taxon>
        <taxon>Bacillati</taxon>
        <taxon>Actinomycetota</taxon>
        <taxon>Actinomycetes</taxon>
        <taxon>Mycobacteriales</taxon>
        <taxon>Nocardiaceae</taxon>
        <taxon>Nocardia</taxon>
    </lineage>
</organism>
<dbReference type="InterPro" id="IPR004839">
    <property type="entry name" value="Aminotransferase_I/II_large"/>
</dbReference>
<evidence type="ECO:0000313" key="7">
    <source>
        <dbReference type="Proteomes" id="UP000031364"/>
    </source>
</evidence>
<dbReference type="PANTHER" id="PTHR42790">
    <property type="entry name" value="AMINOTRANSFERASE"/>
    <property type="match status" value="1"/>
</dbReference>
<dbReference type="InterPro" id="IPR050859">
    <property type="entry name" value="Class-I_PLP-dep_aminotransf"/>
</dbReference>
<keyword evidence="4" id="KW-0663">Pyridoxal phosphate</keyword>
<dbReference type="RefSeq" id="WP_043676389.1">
    <property type="nucleotide sequence ID" value="NZ_BDCI01000022.1"/>
</dbReference>
<comment type="caution">
    <text evidence="6">The sequence shown here is derived from an EMBL/GenBank/DDBJ whole genome shotgun (WGS) entry which is preliminary data.</text>
</comment>
<sequence>MTAVSSRAAVRSGPIDDMFTALARRPELISFAVGAPDPALLPGDLVAGLAADVVAEYGGSVLQYGTTRGFPPLLDQAQVLLEERQITEAGELTHIATGGSGALHSTCMALLGPGSVVLVETPTYGPAVKVFRSHGAVVIGVESDADGIVPAALDAALTRQAVAMVYLLPTFQNPTGRTMPATRRRQIAEVVVRHGVTVVEDDVYVDLRYRGAPEPAFWSFAPDNTAYVTSLSKTVAPALRIGIAVLPERLLEPVLALKQGIDMQTSTFNQAIAAAFLRSAEGAAHVARAIDDYGAKLATLTAALHRYMPRGFSWTEPEGGMFVWVEGPPSFDADRLIHPALDAGIALLPGSVFYAADNPPRNGIRLSFANVPSAQIDRGVRILAELCATR</sequence>
<dbReference type="SUPFAM" id="SSF53383">
    <property type="entry name" value="PLP-dependent transferases"/>
    <property type="match status" value="1"/>
</dbReference>